<dbReference type="EMBL" id="AP023440">
    <property type="protein sequence ID" value="BCL28986.1"/>
    <property type="molecule type" value="Genomic_DNA"/>
</dbReference>
<reference evidence="2 3" key="1">
    <citation type="journal article" date="2014" name="Int. J. Syst. Evol. Microbiol.">
        <title>Complete genome sequence of Corynebacterium casei LMG S-19264T (=DSM 44701T), isolated from a smear-ripened cheese.</title>
        <authorList>
            <consortium name="US DOE Joint Genome Institute (JGI-PGF)"/>
            <person name="Walter F."/>
            <person name="Albersmeier A."/>
            <person name="Kalinowski J."/>
            <person name="Ruckert C."/>
        </authorList>
    </citation>
    <scope>NUCLEOTIDE SEQUENCE [LARGE SCALE GENOMIC DNA]</scope>
    <source>
        <strain evidence="2 3">JCM 4677</strain>
    </source>
</reference>
<accession>A0A7G1P5B6</accession>
<feature type="compositionally biased region" description="Acidic residues" evidence="1">
    <location>
        <begin position="117"/>
        <end position="126"/>
    </location>
</feature>
<organism evidence="2 3">
    <name type="scientific">Streptomyces aurantiacus</name>
    <dbReference type="NCBI Taxonomy" id="47760"/>
    <lineage>
        <taxon>Bacteria</taxon>
        <taxon>Bacillati</taxon>
        <taxon>Actinomycetota</taxon>
        <taxon>Actinomycetes</taxon>
        <taxon>Kitasatosporales</taxon>
        <taxon>Streptomycetaceae</taxon>
        <taxon>Streptomyces</taxon>
        <taxon>Streptomyces aurantiacus group</taxon>
    </lineage>
</organism>
<keyword evidence="3" id="KW-1185">Reference proteome</keyword>
<gene>
    <name evidence="2" type="ORF">GCM10017557_38450</name>
</gene>
<feature type="compositionally biased region" description="Polar residues" evidence="1">
    <location>
        <begin position="1"/>
        <end position="16"/>
    </location>
</feature>
<evidence type="ECO:0000313" key="3">
    <source>
        <dbReference type="Proteomes" id="UP000516444"/>
    </source>
</evidence>
<sequence length="138" mass="14585">MSDPTSPTDQATSANPENAMHQPNRITRLLPWSGPEGNPCYLLTDADGGHLSRTADNIESVQLGMGRELLGHAHALVDDPKTGPVELRYLSARLSESLRDVLRVAESRGARLPAPDADADDGDGDDAPGGAIDLPPAR</sequence>
<feature type="region of interest" description="Disordered" evidence="1">
    <location>
        <begin position="1"/>
        <end position="32"/>
    </location>
</feature>
<dbReference type="AlphaFoldDB" id="A0A7G1P5B6"/>
<evidence type="ECO:0000256" key="1">
    <source>
        <dbReference type="SAM" id="MobiDB-lite"/>
    </source>
</evidence>
<feature type="region of interest" description="Disordered" evidence="1">
    <location>
        <begin position="106"/>
        <end position="138"/>
    </location>
</feature>
<name>A0A7G1P5B6_9ACTN</name>
<evidence type="ECO:0000313" key="2">
    <source>
        <dbReference type="EMBL" id="BCL28986.1"/>
    </source>
</evidence>
<feature type="compositionally biased region" description="Low complexity" evidence="1">
    <location>
        <begin position="128"/>
        <end position="138"/>
    </location>
</feature>
<protein>
    <submittedName>
        <fullName evidence="2">Uncharacterized protein</fullName>
    </submittedName>
</protein>
<dbReference type="Proteomes" id="UP000516444">
    <property type="component" value="Chromosome"/>
</dbReference>
<dbReference type="KEGG" id="sgm:GCM10017557_38450"/>
<proteinExistence type="predicted"/>